<dbReference type="Proteomes" id="UP000887127">
    <property type="component" value="Unassembled WGS sequence"/>
</dbReference>
<evidence type="ECO:0000313" key="2">
    <source>
        <dbReference type="Proteomes" id="UP000887127"/>
    </source>
</evidence>
<accession>A0AAV3WUF9</accession>
<reference evidence="1" key="1">
    <citation type="submission" date="2019-08" db="EMBL/GenBank/DDBJ databases">
        <title>Marinilactibacillus psychrotolerans M13-2T whole genome sequencing project.</title>
        <authorList>
            <person name="Ishikawa M."/>
            <person name="Suzuki T."/>
            <person name="Matsutani M."/>
        </authorList>
    </citation>
    <scope>NUCLEOTIDE SEQUENCE</scope>
    <source>
        <strain evidence="1">M13-2T</strain>
    </source>
</reference>
<organism evidence="1 2">
    <name type="scientific">Marinilactibacillus psychrotolerans</name>
    <dbReference type="NCBI Taxonomy" id="191770"/>
    <lineage>
        <taxon>Bacteria</taxon>
        <taxon>Bacillati</taxon>
        <taxon>Bacillota</taxon>
        <taxon>Bacilli</taxon>
        <taxon>Lactobacillales</taxon>
        <taxon>Carnobacteriaceae</taxon>
        <taxon>Marinilactibacillus</taxon>
    </lineage>
</organism>
<protein>
    <submittedName>
        <fullName evidence="1">Uncharacterized protein</fullName>
    </submittedName>
</protein>
<gene>
    <name evidence="1" type="ORF">M132T_08790</name>
</gene>
<proteinExistence type="predicted"/>
<comment type="caution">
    <text evidence="1">The sequence shown here is derived from an EMBL/GenBank/DDBJ whole genome shotgun (WGS) entry which is preliminary data.</text>
</comment>
<dbReference type="AlphaFoldDB" id="A0AAV3WUF9"/>
<sequence>MALLRSILERLGITQNRSESLNKGAWYKFAKPRGEREKTYYLEYRLDLIQAIEQTTHYSNEEKRIDEGDKNP</sequence>
<name>A0AAV3WUF9_9LACT</name>
<evidence type="ECO:0000313" key="1">
    <source>
        <dbReference type="EMBL" id="GEQ35371.1"/>
    </source>
</evidence>
<dbReference type="EMBL" id="BKBI01000005">
    <property type="protein sequence ID" value="GEQ35371.1"/>
    <property type="molecule type" value="Genomic_DNA"/>
</dbReference>